<sequence>LIDEAGGRRAAVAEAHEHLDAARDCLDRVPLAEGARGDLLTLIPYLVDRTG</sequence>
<accession>A0A6G3SMX3</accession>
<feature type="non-terminal residue" evidence="1">
    <location>
        <position position="1"/>
    </location>
</feature>
<dbReference type="AlphaFoldDB" id="A0A6G3SMX3"/>
<protein>
    <submittedName>
        <fullName evidence="1">Polyprenyl synthetase family protein</fullName>
    </submittedName>
</protein>
<evidence type="ECO:0000313" key="1">
    <source>
        <dbReference type="EMBL" id="NEB84213.1"/>
    </source>
</evidence>
<dbReference type="Gene3D" id="1.10.600.10">
    <property type="entry name" value="Farnesyl Diphosphate Synthase"/>
    <property type="match status" value="1"/>
</dbReference>
<gene>
    <name evidence="1" type="ORF">G3I43_08490</name>
</gene>
<name>A0A6G3SMX3_STRAQ</name>
<reference evidence="1" key="1">
    <citation type="submission" date="2020-01" db="EMBL/GenBank/DDBJ databases">
        <title>Insect and environment-associated Actinomycetes.</title>
        <authorList>
            <person name="Currrie C."/>
            <person name="Chevrette M."/>
            <person name="Carlson C."/>
            <person name="Stubbendieck R."/>
            <person name="Wendt-Pienkowski E."/>
        </authorList>
    </citation>
    <scope>NUCLEOTIDE SEQUENCE</scope>
    <source>
        <strain evidence="1">SID505</strain>
    </source>
</reference>
<proteinExistence type="predicted"/>
<dbReference type="InterPro" id="IPR008949">
    <property type="entry name" value="Isoprenoid_synthase_dom_sf"/>
</dbReference>
<dbReference type="EMBL" id="JAAGMK010000221">
    <property type="protein sequence ID" value="NEB84213.1"/>
    <property type="molecule type" value="Genomic_DNA"/>
</dbReference>
<organism evidence="1">
    <name type="scientific">Streptomyces anulatus</name>
    <name type="common">Streptomyces chrysomallus</name>
    <dbReference type="NCBI Taxonomy" id="1892"/>
    <lineage>
        <taxon>Bacteria</taxon>
        <taxon>Bacillati</taxon>
        <taxon>Actinomycetota</taxon>
        <taxon>Actinomycetes</taxon>
        <taxon>Kitasatosporales</taxon>
        <taxon>Streptomycetaceae</taxon>
        <taxon>Streptomyces</taxon>
    </lineage>
</organism>
<comment type="caution">
    <text evidence="1">The sequence shown here is derived from an EMBL/GenBank/DDBJ whole genome shotgun (WGS) entry which is preliminary data.</text>
</comment>